<sequence length="110" mass="12390">MGKWMLKLLPIVLIFFFGVVLGMQKANDGMREMQGYSSTTLHEPVKWEVEEDEVSATFMGNQVGSYDITEKKEQLAEMEAFNAFSSMGQTLANWVEAATKSTIDFIGSFF</sequence>
<organism evidence="1 2">
    <name type="scientific">Mangrovibacillus cuniculi</name>
    <dbReference type="NCBI Taxonomy" id="2593652"/>
    <lineage>
        <taxon>Bacteria</taxon>
        <taxon>Bacillati</taxon>
        <taxon>Bacillota</taxon>
        <taxon>Bacilli</taxon>
        <taxon>Bacillales</taxon>
        <taxon>Bacillaceae</taxon>
        <taxon>Mangrovibacillus</taxon>
    </lineage>
</organism>
<reference evidence="1 2" key="1">
    <citation type="submission" date="2019-07" db="EMBL/GenBank/DDBJ databases">
        <title>Genome sequence of 2 isolates from Red Sea Mangroves.</title>
        <authorList>
            <person name="Sefrji F."/>
            <person name="Michoud G."/>
            <person name="Merlino G."/>
            <person name="Daffonchio D."/>
        </authorList>
    </citation>
    <scope>NUCLEOTIDE SEQUENCE [LARGE SCALE GENOMIC DNA]</scope>
    <source>
        <strain evidence="1 2">R1DC41</strain>
    </source>
</reference>
<dbReference type="Pfam" id="PF12438">
    <property type="entry name" value="DUF3679"/>
    <property type="match status" value="1"/>
</dbReference>
<dbReference type="Proteomes" id="UP000593626">
    <property type="component" value="Chromosome"/>
</dbReference>
<proteinExistence type="predicted"/>
<dbReference type="AlphaFoldDB" id="A0A7S8HFP0"/>
<gene>
    <name evidence="1" type="ORF">G8O30_08195</name>
</gene>
<name>A0A7S8HFP0_9BACI</name>
<dbReference type="EMBL" id="CP049742">
    <property type="protein sequence ID" value="QPC46942.1"/>
    <property type="molecule type" value="Genomic_DNA"/>
</dbReference>
<keyword evidence="2" id="KW-1185">Reference proteome</keyword>
<dbReference type="InterPro" id="IPR020534">
    <property type="entry name" value="Uncharacterised_YqxA"/>
</dbReference>
<dbReference type="KEGG" id="mcui:G8O30_08195"/>
<accession>A0A7S8HFP0</accession>
<evidence type="ECO:0000313" key="2">
    <source>
        <dbReference type="Proteomes" id="UP000593626"/>
    </source>
</evidence>
<dbReference type="RefSeq" id="WP_239671610.1">
    <property type="nucleotide sequence ID" value="NZ_CP049742.1"/>
</dbReference>
<evidence type="ECO:0000313" key="1">
    <source>
        <dbReference type="EMBL" id="QPC46942.1"/>
    </source>
</evidence>
<protein>
    <submittedName>
        <fullName evidence="1">DUF3679 domain-containing protein</fullName>
    </submittedName>
</protein>